<sequence length="192" mass="20892">MIVFSIVVIVIVVTIDIFVVITSVIIMAVVVVAIILDVVMIAIIAVIMMVITSIVRILATIVVGMVVAIMVATIVVVNVISIKHFATGSGFFVAHLSHRLFYPYLAGMKVRTLTKYALSHIDAGQGQLFEASLLKSFLDYVWRQQPPQLACPNDAAGAPDRALLLRTCCAVDSAEQEHMMIRAREDKKPGVS</sequence>
<evidence type="ECO:0000256" key="1">
    <source>
        <dbReference type="SAM" id="Phobius"/>
    </source>
</evidence>
<evidence type="ECO:0000313" key="2">
    <source>
        <dbReference type="EMBL" id="OLP88141.1"/>
    </source>
</evidence>
<name>A0A1Q9CZ37_SYMMI</name>
<feature type="transmembrane region" description="Helical" evidence="1">
    <location>
        <begin position="31"/>
        <end position="51"/>
    </location>
</feature>
<feature type="transmembrane region" description="Helical" evidence="1">
    <location>
        <begin position="57"/>
        <end position="80"/>
    </location>
</feature>
<organism evidence="2 3">
    <name type="scientific">Symbiodinium microadriaticum</name>
    <name type="common">Dinoflagellate</name>
    <name type="synonym">Zooxanthella microadriatica</name>
    <dbReference type="NCBI Taxonomy" id="2951"/>
    <lineage>
        <taxon>Eukaryota</taxon>
        <taxon>Sar</taxon>
        <taxon>Alveolata</taxon>
        <taxon>Dinophyceae</taxon>
        <taxon>Suessiales</taxon>
        <taxon>Symbiodiniaceae</taxon>
        <taxon>Symbiodinium</taxon>
    </lineage>
</organism>
<comment type="caution">
    <text evidence="2">The sequence shown here is derived from an EMBL/GenBank/DDBJ whole genome shotgun (WGS) entry which is preliminary data.</text>
</comment>
<keyword evidence="1" id="KW-1133">Transmembrane helix</keyword>
<keyword evidence="1" id="KW-0812">Transmembrane</keyword>
<feature type="transmembrane region" description="Helical" evidence="1">
    <location>
        <begin position="6"/>
        <end position="26"/>
    </location>
</feature>
<keyword evidence="1" id="KW-0472">Membrane</keyword>
<protein>
    <submittedName>
        <fullName evidence="2">Uncharacterized protein</fullName>
    </submittedName>
</protein>
<reference evidence="2 3" key="1">
    <citation type="submission" date="2016-02" db="EMBL/GenBank/DDBJ databases">
        <title>Genome analysis of coral dinoflagellate symbionts highlights evolutionary adaptations to a symbiotic lifestyle.</title>
        <authorList>
            <person name="Aranda M."/>
            <person name="Li Y."/>
            <person name="Liew Y.J."/>
            <person name="Baumgarten S."/>
            <person name="Simakov O."/>
            <person name="Wilson M."/>
            <person name="Piel J."/>
            <person name="Ashoor H."/>
            <person name="Bougouffa S."/>
            <person name="Bajic V.B."/>
            <person name="Ryu T."/>
            <person name="Ravasi T."/>
            <person name="Bayer T."/>
            <person name="Micklem G."/>
            <person name="Kim H."/>
            <person name="Bhak J."/>
            <person name="Lajeunesse T.C."/>
            <person name="Voolstra C.R."/>
        </authorList>
    </citation>
    <scope>NUCLEOTIDE SEQUENCE [LARGE SCALE GENOMIC DNA]</scope>
    <source>
        <strain evidence="2 3">CCMP2467</strain>
    </source>
</reference>
<accession>A0A1Q9CZ37</accession>
<dbReference type="AlphaFoldDB" id="A0A1Q9CZ37"/>
<dbReference type="EMBL" id="LSRX01000827">
    <property type="protein sequence ID" value="OLP88141.1"/>
    <property type="molecule type" value="Genomic_DNA"/>
</dbReference>
<keyword evidence="3" id="KW-1185">Reference proteome</keyword>
<evidence type="ECO:0000313" key="3">
    <source>
        <dbReference type="Proteomes" id="UP000186817"/>
    </source>
</evidence>
<gene>
    <name evidence="2" type="ORF">AK812_SmicGene30525</name>
</gene>
<dbReference type="Proteomes" id="UP000186817">
    <property type="component" value="Unassembled WGS sequence"/>
</dbReference>
<proteinExistence type="predicted"/>